<protein>
    <submittedName>
        <fullName evidence="3">Unnamed protein product</fullName>
    </submittedName>
</protein>
<organism evidence="3 4">
    <name type="scientific">Ambrosiozyma monospora</name>
    <name type="common">Yeast</name>
    <name type="synonym">Endomycopsis monosporus</name>
    <dbReference type="NCBI Taxonomy" id="43982"/>
    <lineage>
        <taxon>Eukaryota</taxon>
        <taxon>Fungi</taxon>
        <taxon>Dikarya</taxon>
        <taxon>Ascomycota</taxon>
        <taxon>Saccharomycotina</taxon>
        <taxon>Pichiomycetes</taxon>
        <taxon>Pichiales</taxon>
        <taxon>Pichiaceae</taxon>
        <taxon>Ambrosiozyma</taxon>
    </lineage>
</organism>
<dbReference type="EMBL" id="BSXU01000761">
    <property type="protein sequence ID" value="GMG21690.1"/>
    <property type="molecule type" value="Genomic_DNA"/>
</dbReference>
<feature type="compositionally biased region" description="Low complexity" evidence="1">
    <location>
        <begin position="50"/>
        <end position="65"/>
    </location>
</feature>
<feature type="region of interest" description="Disordered" evidence="1">
    <location>
        <begin position="22"/>
        <end position="70"/>
    </location>
</feature>
<proteinExistence type="predicted"/>
<gene>
    <name evidence="3" type="ORF">Amon01_000218600</name>
</gene>
<feature type="compositionally biased region" description="Polar residues" evidence="1">
    <location>
        <begin position="26"/>
        <end position="39"/>
    </location>
</feature>
<dbReference type="AlphaFoldDB" id="A0A9W6YUX7"/>
<name>A0A9W6YUX7_AMBMO</name>
<keyword evidence="4" id="KW-1185">Reference proteome</keyword>
<dbReference type="Proteomes" id="UP001165063">
    <property type="component" value="Unassembled WGS sequence"/>
</dbReference>
<feature type="signal peptide" evidence="2">
    <location>
        <begin position="1"/>
        <end position="21"/>
    </location>
</feature>
<accession>A0A9W6YUX7</accession>
<evidence type="ECO:0000313" key="4">
    <source>
        <dbReference type="Proteomes" id="UP001165063"/>
    </source>
</evidence>
<reference evidence="3" key="1">
    <citation type="submission" date="2023-04" db="EMBL/GenBank/DDBJ databases">
        <title>Ambrosiozyma monospora NBRC 1965.</title>
        <authorList>
            <person name="Ichikawa N."/>
            <person name="Sato H."/>
            <person name="Tonouchi N."/>
        </authorList>
    </citation>
    <scope>NUCLEOTIDE SEQUENCE</scope>
    <source>
        <strain evidence="3">NBRC 1965</strain>
    </source>
</reference>
<sequence length="359" mass="40027">MKTMNFSPLIILTLLILLTSGKDSSKTGQTSTSVQSKSVGTRIAEDESSDSNSDSDSIQNTTSTSKDSFTGSTLSLEFPTEMTTATNDTVFLDFYPVGLNYSIVYQQPILWTTFITDSSVINDKTISTSYHYYQTIGGVLVTTTLNQYSTITQTRTATSGEVGHNSLKMAATPIITSNVQDIISCGMKALVYDFYLNSTSFDEFITQNSNESYVQSYMSVLSNYQDRNIAKNSSIVYSSVVAGHYNFIFQLPVEKKLKLIDYMGYCYMELQTGTKNLTMTEYTSNAYFTHLFKFGYSNTWLFYTTGEDKITSEYREPMSYWIYPVFPTLLQVDLTAPNFAYASEICITANALGNGLPGV</sequence>
<evidence type="ECO:0000313" key="3">
    <source>
        <dbReference type="EMBL" id="GMG21690.1"/>
    </source>
</evidence>
<keyword evidence="2" id="KW-0732">Signal</keyword>
<evidence type="ECO:0000256" key="1">
    <source>
        <dbReference type="SAM" id="MobiDB-lite"/>
    </source>
</evidence>
<feature type="chain" id="PRO_5040942528" evidence="2">
    <location>
        <begin position="22"/>
        <end position="359"/>
    </location>
</feature>
<comment type="caution">
    <text evidence="3">The sequence shown here is derived from an EMBL/GenBank/DDBJ whole genome shotgun (WGS) entry which is preliminary data.</text>
</comment>
<evidence type="ECO:0000256" key="2">
    <source>
        <dbReference type="SAM" id="SignalP"/>
    </source>
</evidence>